<accession>A0A6B0VFB6</accession>
<evidence type="ECO:0000259" key="7">
    <source>
        <dbReference type="Pfam" id="PF20908"/>
    </source>
</evidence>
<feature type="domain" description="UFSP1/2/DUB catalytic" evidence="6">
    <location>
        <begin position="393"/>
        <end position="568"/>
    </location>
</feature>
<proteinExistence type="inferred from homology"/>
<dbReference type="GO" id="GO:0005783">
    <property type="term" value="C:endoplasmic reticulum"/>
    <property type="evidence" value="ECO:0007669"/>
    <property type="project" value="TreeGrafter"/>
</dbReference>
<dbReference type="InterPro" id="IPR038765">
    <property type="entry name" value="Papain-like_cys_pep_sf"/>
</dbReference>
<dbReference type="Pfam" id="PF20908">
    <property type="entry name" value="UfSP2_N"/>
    <property type="match status" value="1"/>
</dbReference>
<dbReference type="EMBL" id="GIFC01018178">
    <property type="protein sequence ID" value="MXV00262.1"/>
    <property type="molecule type" value="Transcribed_RNA"/>
</dbReference>
<evidence type="ECO:0000256" key="2">
    <source>
        <dbReference type="ARBA" id="ARBA00022670"/>
    </source>
</evidence>
<dbReference type="PANTHER" id="PTHR48153">
    <property type="entry name" value="UFM1-SPECIFIC PROTEASE 2"/>
    <property type="match status" value="1"/>
</dbReference>
<name>A0A6B0VFB6_IXORI</name>
<dbReference type="SUPFAM" id="SSF54001">
    <property type="entry name" value="Cysteine proteinases"/>
    <property type="match status" value="1"/>
</dbReference>
<keyword evidence="2 8" id="KW-0645">Protease</keyword>
<dbReference type="Gene3D" id="3.90.70.130">
    <property type="match status" value="1"/>
</dbReference>
<reference evidence="8" key="1">
    <citation type="submission" date="2019-12" db="EMBL/GenBank/DDBJ databases">
        <title>An insight into the sialome of adult female Ixodes ricinus ticks feeding for 6 days.</title>
        <authorList>
            <person name="Perner J."/>
            <person name="Ribeiro J.M.C."/>
        </authorList>
    </citation>
    <scope>NUCLEOTIDE SEQUENCE</scope>
    <source>
        <strain evidence="8">Semi-engorged</strain>
        <tissue evidence="8">Salivary glands</tissue>
    </source>
</reference>
<dbReference type="GO" id="GO:0006508">
    <property type="term" value="P:proteolysis"/>
    <property type="evidence" value="ECO:0007669"/>
    <property type="project" value="UniProtKB-KW"/>
</dbReference>
<keyword evidence="5" id="KW-0788">Thiol protease</keyword>
<dbReference type="Pfam" id="PF07910">
    <property type="entry name" value="Peptidase_C78"/>
    <property type="match status" value="1"/>
</dbReference>
<evidence type="ECO:0000256" key="1">
    <source>
        <dbReference type="ARBA" id="ARBA00008552"/>
    </source>
</evidence>
<evidence type="ECO:0000259" key="6">
    <source>
        <dbReference type="Pfam" id="PF07910"/>
    </source>
</evidence>
<dbReference type="AlphaFoldDB" id="A0A6B0VFB6"/>
<sequence length="619" mass="68238">MSVSYDVVLSQALCQRLLQQQKTAKEPTLGYLFGRVTSSAIQCVGCALDNEGVLLSFGYDLVGVFCVSCSQPEAQVYQLCQPLLLKYQEAGKLGSAESAVLVYTSAANPTAVFTRTVSLEMEPPCEPRSVSVLRDLGQGTVTLRARASLLLPFEMNSDPKYLWENVEVACKRLKERLQPEVLALKLEGCGSLLRRCSPESTLQDLVDQSGDGGGRRRRSKEAQDVLNLAVLVQSTGDAAVESCGLSCTPVIHYQRKVFRSASVVLPLDVVCAVGLDEPPAAVVDLLARQLANQLDQMACCIARFTRAEHACAPEAFHFLPAECGHWTTVIYPGGVSEDDLVRYRRELHRLLLLPADRPLFRRANAHAFPEDLAAEPYLRNTHVGLAPPPGATEVRLVRGQYAYRHYLQDRMDDNGWGCAYRSLQTIVSWFRLQGYTDCPVPTHREIQQALVDVGDKPASFVGSRQWIGSQEVGYCLDRLLQVESRTMFVSSGSELPTKSRELLAHFENHGTPIMIGGGMLAHTILGVAFNDKSGETHYLVLDPHYTGGEDLAVIQNKARRQHRRRGRFTRLRWSVLSGALHSLVKERTGTVCRAGSGMLTTRAYTFTVSTHRSSAAASK</sequence>
<keyword evidence="4" id="KW-0378">Hydrolase</keyword>
<evidence type="ECO:0000256" key="5">
    <source>
        <dbReference type="ARBA" id="ARBA00022807"/>
    </source>
</evidence>
<organism evidence="8">
    <name type="scientific">Ixodes ricinus</name>
    <name type="common">Common tick</name>
    <name type="synonym">Acarus ricinus</name>
    <dbReference type="NCBI Taxonomy" id="34613"/>
    <lineage>
        <taxon>Eukaryota</taxon>
        <taxon>Metazoa</taxon>
        <taxon>Ecdysozoa</taxon>
        <taxon>Arthropoda</taxon>
        <taxon>Chelicerata</taxon>
        <taxon>Arachnida</taxon>
        <taxon>Acari</taxon>
        <taxon>Parasitiformes</taxon>
        <taxon>Ixodida</taxon>
        <taxon>Ixodoidea</taxon>
        <taxon>Ixodidae</taxon>
        <taxon>Ixodinae</taxon>
        <taxon>Ixodes</taxon>
    </lineage>
</organism>
<comment type="similarity">
    <text evidence="1">Belongs to the peptidase C78 family.</text>
</comment>
<keyword evidence="3" id="KW-0833">Ubl conjugation pathway</keyword>
<dbReference type="PANTHER" id="PTHR48153:SF2">
    <property type="entry name" value="UFM1-SPECIFIC PROTEASE 2"/>
    <property type="match status" value="1"/>
</dbReference>
<evidence type="ECO:0000256" key="4">
    <source>
        <dbReference type="ARBA" id="ARBA00022801"/>
    </source>
</evidence>
<evidence type="ECO:0000313" key="8">
    <source>
        <dbReference type="EMBL" id="MXV00262.1"/>
    </source>
</evidence>
<protein>
    <submittedName>
        <fullName evidence="8">Putative ufm1-specific protease 2-like protein</fullName>
    </submittedName>
</protein>
<dbReference type="GO" id="GO:0005634">
    <property type="term" value="C:nucleus"/>
    <property type="evidence" value="ECO:0007669"/>
    <property type="project" value="TreeGrafter"/>
</dbReference>
<dbReference type="GO" id="GO:0071567">
    <property type="term" value="F:deUFMylase activity"/>
    <property type="evidence" value="ECO:0007669"/>
    <property type="project" value="TreeGrafter"/>
</dbReference>
<dbReference type="InterPro" id="IPR049387">
    <property type="entry name" value="UFSP2-like_2nd"/>
</dbReference>
<dbReference type="InterPro" id="IPR012462">
    <property type="entry name" value="UFSP1/2_DUB_cat"/>
</dbReference>
<feature type="domain" description="UFSP2 second" evidence="7">
    <location>
        <begin position="215"/>
        <end position="371"/>
    </location>
</feature>
<evidence type="ECO:0000256" key="3">
    <source>
        <dbReference type="ARBA" id="ARBA00022786"/>
    </source>
</evidence>